<keyword evidence="4" id="KW-1185">Reference proteome</keyword>
<protein>
    <submittedName>
        <fullName evidence="3">Secreted protein</fullName>
    </submittedName>
</protein>
<reference evidence="3" key="2">
    <citation type="journal article" date="2013" name="Mar. Genomics">
        <title>Expression of sulfatases in Rhodopirellula baltica and the diversity of sulfatases in the genus Rhodopirellula.</title>
        <authorList>
            <person name="Wegner C.E."/>
            <person name="Richter-Heitmann T."/>
            <person name="Klindworth A."/>
            <person name="Klockow C."/>
            <person name="Richter M."/>
            <person name="Achstetter T."/>
            <person name="Glockner F.O."/>
            <person name="Harder J."/>
        </authorList>
    </citation>
    <scope>NUCLEOTIDE SEQUENCE [LARGE SCALE GENOMIC DNA]</scope>
    <source>
        <strain evidence="3">6C</strain>
    </source>
</reference>
<proteinExistence type="predicted"/>
<evidence type="ECO:0000256" key="1">
    <source>
        <dbReference type="SAM" id="MobiDB-lite"/>
    </source>
</evidence>
<keyword evidence="2" id="KW-0732">Signal</keyword>
<dbReference type="EMBL" id="ANMO01000203">
    <property type="protein sequence ID" value="EMB14910.1"/>
    <property type="molecule type" value="Genomic_DNA"/>
</dbReference>
<accession>M2AD18</accession>
<name>M2AD18_9BACT</name>
<dbReference type="AlphaFoldDB" id="M2AD18"/>
<comment type="caution">
    <text evidence="3">The sequence shown here is derived from an EMBL/GenBank/DDBJ whole genome shotgun (WGS) entry which is preliminary data.</text>
</comment>
<feature type="signal peptide" evidence="2">
    <location>
        <begin position="1"/>
        <end position="22"/>
    </location>
</feature>
<organism evidence="3 4">
    <name type="scientific">Rhodopirellula europaea 6C</name>
    <dbReference type="NCBI Taxonomy" id="1263867"/>
    <lineage>
        <taxon>Bacteria</taxon>
        <taxon>Pseudomonadati</taxon>
        <taxon>Planctomycetota</taxon>
        <taxon>Planctomycetia</taxon>
        <taxon>Pirellulales</taxon>
        <taxon>Pirellulaceae</taxon>
        <taxon>Rhodopirellula</taxon>
    </lineage>
</organism>
<gene>
    <name evidence="3" type="ORF">RE6C_04368</name>
</gene>
<evidence type="ECO:0000313" key="3">
    <source>
        <dbReference type="EMBL" id="EMB14910.1"/>
    </source>
</evidence>
<dbReference type="RefSeq" id="WP_008659743.1">
    <property type="nucleotide sequence ID" value="NZ_ANMO01000203.1"/>
</dbReference>
<feature type="chain" id="PRO_5004020486" evidence="2">
    <location>
        <begin position="23"/>
        <end position="157"/>
    </location>
</feature>
<sequence>MKNLHWLSALLLTCLVSTPVFAERAWQGSIHLMDANILFHFDGYGYGDWHTIGGLRFPGNRLRAPRRNLVDFRLLPSKEDPLRTSIKARVEIKIDGYEAAFDRLDFTRSSRHADWRIDPRFIQRLKTEEAAKQSTQSDPKAAIPVSRQHGGSLEKDD</sequence>
<feature type="region of interest" description="Disordered" evidence="1">
    <location>
        <begin position="128"/>
        <end position="157"/>
    </location>
</feature>
<evidence type="ECO:0000256" key="2">
    <source>
        <dbReference type="SAM" id="SignalP"/>
    </source>
</evidence>
<dbReference type="Proteomes" id="UP000011529">
    <property type="component" value="Unassembled WGS sequence"/>
</dbReference>
<reference evidence="3" key="1">
    <citation type="submission" date="2012-11" db="EMBL/GenBank/DDBJ databases">
        <title>Permanent draft genomes of Rhodopirellula europaea strain SH398 and 6C.</title>
        <authorList>
            <person name="Richter M."/>
            <person name="Richter-Heitmann T."/>
            <person name="Frank C."/>
            <person name="Harder J."/>
            <person name="Glockner F.O."/>
        </authorList>
    </citation>
    <scope>NUCLEOTIDE SEQUENCE</scope>
    <source>
        <strain evidence="3">6C</strain>
    </source>
</reference>
<evidence type="ECO:0000313" key="4">
    <source>
        <dbReference type="Proteomes" id="UP000011529"/>
    </source>
</evidence>